<accession>A0A8S1DYX6</accession>
<dbReference type="Proteomes" id="UP000494165">
    <property type="component" value="Unassembled WGS sequence"/>
</dbReference>
<comment type="caution">
    <text evidence="1">The sequence shown here is derived from an EMBL/GenBank/DDBJ whole genome shotgun (WGS) entry which is preliminary data.</text>
</comment>
<dbReference type="EMBL" id="CADEPI010000400">
    <property type="protein sequence ID" value="CAB3385224.1"/>
    <property type="molecule type" value="Genomic_DNA"/>
</dbReference>
<evidence type="ECO:0000313" key="2">
    <source>
        <dbReference type="Proteomes" id="UP000494165"/>
    </source>
</evidence>
<proteinExistence type="predicted"/>
<protein>
    <submittedName>
        <fullName evidence="1">Uncharacterized protein</fullName>
    </submittedName>
</protein>
<dbReference type="AlphaFoldDB" id="A0A8S1DYX6"/>
<keyword evidence="2" id="KW-1185">Reference proteome</keyword>
<organism evidence="1 2">
    <name type="scientific">Cloeon dipterum</name>
    <dbReference type="NCBI Taxonomy" id="197152"/>
    <lineage>
        <taxon>Eukaryota</taxon>
        <taxon>Metazoa</taxon>
        <taxon>Ecdysozoa</taxon>
        <taxon>Arthropoda</taxon>
        <taxon>Hexapoda</taxon>
        <taxon>Insecta</taxon>
        <taxon>Pterygota</taxon>
        <taxon>Palaeoptera</taxon>
        <taxon>Ephemeroptera</taxon>
        <taxon>Pisciforma</taxon>
        <taxon>Baetidae</taxon>
        <taxon>Cloeon</taxon>
    </lineage>
</organism>
<reference evidence="1 2" key="1">
    <citation type="submission" date="2020-04" db="EMBL/GenBank/DDBJ databases">
        <authorList>
            <person name="Alioto T."/>
            <person name="Alioto T."/>
            <person name="Gomez Garrido J."/>
        </authorList>
    </citation>
    <scope>NUCLEOTIDE SEQUENCE [LARGE SCALE GENOMIC DNA]</scope>
</reference>
<name>A0A8S1DYX6_9INSE</name>
<evidence type="ECO:0000313" key="1">
    <source>
        <dbReference type="EMBL" id="CAB3385224.1"/>
    </source>
</evidence>
<sequence length="185" mass="21305">MLMCLTSFYQDNTTKDKHEKPHPTFTQGYIRRVKKKAYFYHPQDDKIVTRKFGFYVLQAYFLEWEAFIQGNPIPTNALIANHHFGPMYFGGMFLPKGEILYGPVLDVDGDIICYIPFGEEVLLVTPDIILLVNKILLPAWNNTRFIPRLDTTIDIFEGPALKLEAKQLTIGKHGYLCKNNECKGI</sequence>
<gene>
    <name evidence="1" type="ORF">CLODIP_2_CD01336</name>
</gene>